<dbReference type="InterPro" id="IPR036378">
    <property type="entry name" value="FAS1_dom_sf"/>
</dbReference>
<gene>
    <name evidence="3" type="ORF">CLV84_1103</name>
</gene>
<dbReference type="SUPFAM" id="SSF82153">
    <property type="entry name" value="FAS1 domain"/>
    <property type="match status" value="2"/>
</dbReference>
<dbReference type="FunFam" id="2.30.180.10:FF:000014">
    <property type="entry name" value="Stabilin 1"/>
    <property type="match status" value="1"/>
</dbReference>
<dbReference type="EMBL" id="PTJC01000005">
    <property type="protein sequence ID" value="PPK88138.1"/>
    <property type="molecule type" value="Genomic_DNA"/>
</dbReference>
<dbReference type="Pfam" id="PF18962">
    <property type="entry name" value="Por_Secre_tail"/>
    <property type="match status" value="1"/>
</dbReference>
<name>A0A2S6I9H6_9BACT</name>
<sequence>MKRILPFFLTSCLALFAGVLTAQTQTVVEIITGSENHEELVGLLTDAGLVAPLSSAEGTFTVFAPTDAAFAMLSEDDLAYFEDDTDSLASVLTYHVIGDSLGIDTFDTGMMYGTLNAGDSIYISGYASDGDSDTLMINGMMVGVTEIAATNGVVYSIDVILMQPVATVVDIVVNTDTLSILEQAVIGAELDDDLMAAGPFTVFAPSNDAFAGISADSLMALVDDEDESGTLATILTYHVVSGRYTSADLMDGMMLTTLQGEQLEVTISGDSVMIDTVLVTMTDMIADNGVVHIINGILLPEALTSTQEPAFAREVSIFPNPATSQVYVDLPTSILNNATLTLRDFTGRTLLSRRATSDREPIEVGALPTGTYLLEIRADGGAIQRKVMVQR</sequence>
<dbReference type="Proteomes" id="UP000237662">
    <property type="component" value="Unassembled WGS sequence"/>
</dbReference>
<evidence type="ECO:0000259" key="2">
    <source>
        <dbReference type="PROSITE" id="PS50213"/>
    </source>
</evidence>
<keyword evidence="1" id="KW-0732">Signal</keyword>
<dbReference type="InterPro" id="IPR000782">
    <property type="entry name" value="FAS1_domain"/>
</dbReference>
<proteinExistence type="predicted"/>
<dbReference type="NCBIfam" id="TIGR04183">
    <property type="entry name" value="Por_Secre_tail"/>
    <property type="match status" value="1"/>
</dbReference>
<dbReference type="OrthoDB" id="1119934at2"/>
<accession>A0A2S6I9H6</accession>
<dbReference type="RefSeq" id="WP_104418710.1">
    <property type="nucleotide sequence ID" value="NZ_PTJC01000005.1"/>
</dbReference>
<dbReference type="Gene3D" id="2.30.180.10">
    <property type="entry name" value="FAS1 domain"/>
    <property type="match status" value="2"/>
</dbReference>
<reference evidence="3 4" key="1">
    <citation type="submission" date="2018-02" db="EMBL/GenBank/DDBJ databases">
        <title>Genomic Encyclopedia of Archaeal and Bacterial Type Strains, Phase II (KMG-II): from individual species to whole genera.</title>
        <authorList>
            <person name="Goeker M."/>
        </authorList>
    </citation>
    <scope>NUCLEOTIDE SEQUENCE [LARGE SCALE GENOMIC DNA]</scope>
    <source>
        <strain evidence="3 4">DSM 29526</strain>
    </source>
</reference>
<comment type="caution">
    <text evidence="3">The sequence shown here is derived from an EMBL/GenBank/DDBJ whole genome shotgun (WGS) entry which is preliminary data.</text>
</comment>
<dbReference type="PANTHER" id="PTHR10900:SF77">
    <property type="entry name" value="FI19380P1"/>
    <property type="match status" value="1"/>
</dbReference>
<evidence type="ECO:0000313" key="4">
    <source>
        <dbReference type="Proteomes" id="UP000237662"/>
    </source>
</evidence>
<feature type="domain" description="FAS1" evidence="2">
    <location>
        <begin position="24"/>
        <end position="161"/>
    </location>
</feature>
<protein>
    <submittedName>
        <fullName evidence="3">Putative secreted protein (Por secretion system target)</fullName>
    </submittedName>
</protein>
<dbReference type="GO" id="GO:0005615">
    <property type="term" value="C:extracellular space"/>
    <property type="evidence" value="ECO:0007669"/>
    <property type="project" value="TreeGrafter"/>
</dbReference>
<evidence type="ECO:0000313" key="3">
    <source>
        <dbReference type="EMBL" id="PPK88138.1"/>
    </source>
</evidence>
<evidence type="ECO:0000256" key="1">
    <source>
        <dbReference type="SAM" id="SignalP"/>
    </source>
</evidence>
<dbReference type="PROSITE" id="PS50213">
    <property type="entry name" value="FAS1"/>
    <property type="match status" value="2"/>
</dbReference>
<dbReference type="PANTHER" id="PTHR10900">
    <property type="entry name" value="PERIOSTIN-RELATED"/>
    <property type="match status" value="1"/>
</dbReference>
<keyword evidence="4" id="KW-1185">Reference proteome</keyword>
<feature type="domain" description="FAS1" evidence="2">
    <location>
        <begin position="165"/>
        <end position="298"/>
    </location>
</feature>
<dbReference type="InterPro" id="IPR026444">
    <property type="entry name" value="Secre_tail"/>
</dbReference>
<feature type="signal peptide" evidence="1">
    <location>
        <begin position="1"/>
        <end position="22"/>
    </location>
</feature>
<feature type="chain" id="PRO_5015658507" evidence="1">
    <location>
        <begin position="23"/>
        <end position="391"/>
    </location>
</feature>
<organism evidence="3 4">
    <name type="scientific">Neolewinella xylanilytica</name>
    <dbReference type="NCBI Taxonomy" id="1514080"/>
    <lineage>
        <taxon>Bacteria</taxon>
        <taxon>Pseudomonadati</taxon>
        <taxon>Bacteroidota</taxon>
        <taxon>Saprospiria</taxon>
        <taxon>Saprospirales</taxon>
        <taxon>Lewinellaceae</taxon>
        <taxon>Neolewinella</taxon>
    </lineage>
</organism>
<dbReference type="Pfam" id="PF02469">
    <property type="entry name" value="Fasciclin"/>
    <property type="match status" value="2"/>
</dbReference>
<dbReference type="InterPro" id="IPR050904">
    <property type="entry name" value="Adhesion/Biosynth-related"/>
</dbReference>
<dbReference type="SMART" id="SM00554">
    <property type="entry name" value="FAS1"/>
    <property type="match status" value="2"/>
</dbReference>
<dbReference type="AlphaFoldDB" id="A0A2S6I9H6"/>